<dbReference type="AlphaFoldDB" id="A0A5M3XMS6"/>
<dbReference type="OrthoDB" id="4163816at2"/>
<organism evidence="1 2">
    <name type="scientific">Acrocarpospora pleiomorpha</name>
    <dbReference type="NCBI Taxonomy" id="90975"/>
    <lineage>
        <taxon>Bacteria</taxon>
        <taxon>Bacillati</taxon>
        <taxon>Actinomycetota</taxon>
        <taxon>Actinomycetes</taxon>
        <taxon>Streptosporangiales</taxon>
        <taxon>Streptosporangiaceae</taxon>
        <taxon>Acrocarpospora</taxon>
    </lineage>
</organism>
<proteinExistence type="predicted"/>
<evidence type="ECO:0000313" key="1">
    <source>
        <dbReference type="EMBL" id="GES22212.1"/>
    </source>
</evidence>
<gene>
    <name evidence="1" type="ORF">Aple_051090</name>
</gene>
<accession>A0A5M3XMS6</accession>
<dbReference type="Proteomes" id="UP000377595">
    <property type="component" value="Unassembled WGS sequence"/>
</dbReference>
<name>A0A5M3XMS6_9ACTN</name>
<comment type="caution">
    <text evidence="1">The sequence shown here is derived from an EMBL/GenBank/DDBJ whole genome shotgun (WGS) entry which is preliminary data.</text>
</comment>
<sequence>MSAETTITPITTVAAEQDEYGDECDCSCCLDEPLTLADALIDPTMVWIRREASRVLVCDRFVILDATRAQFGDLPGQDGLYDLTDPHHHPGPYGGCETGFLDSLWEQATGPRAGADPGPVTWSAWSCNGKRVGFLPGNSLVAADDAWLTRAHWNLSGGHGGTTLLISDPHTGQTCGAIARATLPDAPEVKPILAAITAQAAATGRPV</sequence>
<evidence type="ECO:0000313" key="2">
    <source>
        <dbReference type="Proteomes" id="UP000377595"/>
    </source>
</evidence>
<reference evidence="1 2" key="1">
    <citation type="submission" date="2019-10" db="EMBL/GenBank/DDBJ databases">
        <title>Whole genome shotgun sequence of Acrocarpospora pleiomorpha NBRC 16267.</title>
        <authorList>
            <person name="Ichikawa N."/>
            <person name="Kimura A."/>
            <person name="Kitahashi Y."/>
            <person name="Komaki H."/>
            <person name="Oguchi A."/>
        </authorList>
    </citation>
    <scope>NUCLEOTIDE SEQUENCE [LARGE SCALE GENOMIC DNA]</scope>
    <source>
        <strain evidence="1 2">NBRC 16267</strain>
    </source>
</reference>
<protein>
    <submittedName>
        <fullName evidence="1">Uncharacterized protein</fullName>
    </submittedName>
</protein>
<dbReference type="RefSeq" id="WP_155347171.1">
    <property type="nucleotide sequence ID" value="NZ_BAAAHM010000002.1"/>
</dbReference>
<keyword evidence="2" id="KW-1185">Reference proteome</keyword>
<dbReference type="EMBL" id="BLAF01000029">
    <property type="protein sequence ID" value="GES22212.1"/>
    <property type="molecule type" value="Genomic_DNA"/>
</dbReference>